<gene>
    <name evidence="4" type="ORF">PT974_07687</name>
</gene>
<dbReference type="PANTHER" id="PTHR10039:SF9">
    <property type="entry name" value="NACHT DOMAIN PROTEIN (AFU_ORTHOLOGUE AFUA_2G01760)"/>
    <property type="match status" value="1"/>
</dbReference>
<dbReference type="Gene3D" id="3.40.50.300">
    <property type="entry name" value="P-loop containing nucleotide triphosphate hydrolases"/>
    <property type="match status" value="1"/>
</dbReference>
<keyword evidence="1" id="KW-0677">Repeat</keyword>
<dbReference type="Pfam" id="PF24883">
    <property type="entry name" value="NPHP3_N"/>
    <property type="match status" value="1"/>
</dbReference>
<evidence type="ECO:0000313" key="4">
    <source>
        <dbReference type="EMBL" id="KAK5991655.1"/>
    </source>
</evidence>
<dbReference type="EMBL" id="JAVFKD010000013">
    <property type="protein sequence ID" value="KAK5991655.1"/>
    <property type="molecule type" value="Genomic_DNA"/>
</dbReference>
<proteinExistence type="predicted"/>
<dbReference type="PANTHER" id="PTHR10039">
    <property type="entry name" value="AMELOGENIN"/>
    <property type="match status" value="1"/>
</dbReference>
<keyword evidence="5" id="KW-1185">Reference proteome</keyword>
<dbReference type="InterPro" id="IPR027417">
    <property type="entry name" value="P-loop_NTPase"/>
</dbReference>
<sequence length="2118" mass="241629">MPFPFKGFTSSRKRKSKGSPYSSVVSEGIESLNDLRTIGAAEAFPTQSSMSGDTTSRVINVTRDVTKDVERMETIVIANGNDRVTDRKVYSNGHLVSAETDRASIQSEGTTIGSSASSGQPNRGNLVMTSISNLFKRVRGVGDKVLGDYQESAAVTDDTIEEKMNLDLYLSFIAKKRLISQPCQGSDWDRVLFSAQSFGLQICSFGDKIDTFADGGKTSSAAALLLCKALLQVGRQQAKALLPTFTALYEFSILLSNVSQVQDLNTLPPGLQEAVTDIFCDLIELIRKIVTRYQQKISDLKTGVTARISFDEWFGKDIRTVWESKKKLFNLIWEHNLAGREKEFSMSLQKVMTQLGSPFSQNINHKIYDEVDEHLDRAEDTCDWFKDHLSQLFNSSEKTLCVTGAASSGKTILAEYAEERLARTFDQRAYSVLRCDFAYDDPEATSVAFLKNILSQLLEQNVGNLELFRHIVDALWRNTNHAPLEEIEQSLWTALHLCLKDADHRNTTFVIIADGCDNIVGGLRGNTKFHEDLQNCVAPLSRARVITFGRQVPQLTKDFKHLEITVDTIERDIDCYFEEIFSQLSQRFDIDVDGDEMIDSLVRKANGDWLWAFYAGRLLAREESADSILRVSENLKQSISDVLYKFVGALDLEKMKMLKTLLSVMLVTTRPLSIVELSVLLSLDLKKGNLPKILYNVAGLISETCKDIIMMRNGYLHFRTEVVRLHLRTELGVSFLSKREANRQLTLMILLYAKLNLPDAEPTVHVFSGEEVRGLLKDSLLRYAVENWVVHFQASAFVSVKNKITLDQEFCDAFPESVMFSLLERACWTNLYTSQDLASFHKLALEVRMTCFGDEHFVVFDSFITLGYVHYEALQSKSDGARYYYSAIQAGRKLLSEKSIVLEHCIRNFLHYTKDTKFTERNDLVGQREEILLLMIDICERKKGFSNAEVMTWYDELIRLYRDIREEDKVGSISLKQRAAAGIKHNTVLREPINIGKQGENLDICLNGGDFTKFNGTREIMFETSESEETQHIISIQLARWYAEEKELVLAERIYASLWQQVTLACHANSPAGAHIAKINIALEYIKFLRTQKRTEEATNILICLWAEYEYHTLDNESLLLLIRELGKVCRSFGLNDVAVNILSKVWNWFKSIGKGDNEEALETTRLITDVIDEITTNTIRTTTTTTTTITTVNETDVEEIFECHLNRCRDTKPDGPFFSACMALVNLYSKEENWREAEEVMKRALGVTWGAILGSDIRIKLCPHSVKENLVIARRLAGLYACQSFFKTAEKLHLQIFYACLDTLDIEDAFVYEATKTLIGFYEEHRRHNEVINTLAVLVERYRNRFGDNHRLTVNMLYTLAAQIKALGRQDAYERYQEICDILNRGQDYCHHEAFEAGRILCRHYRSRGIWDKLQQICASMWETIARHREDLEIDKDTIKMVYESYRQALESDDKVSFSLLYKLTTEYKQVIKAVCGAASFELLNALIALGVLCEKNEDNYTESIDIYEDVLNRITTTDTITTTDIKKTVENVKSSLSKIYMKTITSDRGVPENSRITIERAIEIYLEAYDILKFEFGWWHQKTLTRLDELATLYLQLNTTESRSSIFQLLDASFKGIIVTKIENTKLFEAAKALAAIFVKVSMVEEGQRLLDNLRHVIVFQGNSLLKDQFPPLAAYMTKDLFVFLIAFEHGLSNGSTDVSCTKIMAETVLEALLFEQYTIALETRGLGIILERGSKLRSFWETHQRYELLKSLDQRLFELFMQTYAHCFSGLPNDQVRLFYECVLTEISKGQSSSQIDLQVLALRAINKEVKALLDDKKLHQANQLSRCVLSFSTQLSLYHDRDCINYGYRLAVYLADAGESDATDDDSVIKTQLLDASRNVTDGVIAAFKSIQMEFTNLEFKDLSGLIRLFGKHQAYAQLEHLLLQLWEAREELQCKPSVITKIGTWLVHAQCCQPSKRSKAISNAKSVLYNLRRALGPLHKETLAMSQLLAQLHVLNKRPIHAVELYEERLREIVTPSDDNRSSRDPAFLAEQASHDLGRLKVAYNQMKDQNTIGPRIHSLYDRVNNKLRLNTSDFGEWISTNEERLPTEKYIPPTTWIIEMEDDAYDHEEPTT</sequence>
<evidence type="ECO:0000256" key="2">
    <source>
        <dbReference type="SAM" id="MobiDB-lite"/>
    </source>
</evidence>
<feature type="region of interest" description="Disordered" evidence="2">
    <location>
        <begin position="102"/>
        <end position="123"/>
    </location>
</feature>
<feature type="compositionally biased region" description="Polar residues" evidence="2">
    <location>
        <begin position="103"/>
        <end position="123"/>
    </location>
</feature>
<dbReference type="InterPro" id="IPR011990">
    <property type="entry name" value="TPR-like_helical_dom_sf"/>
</dbReference>
<dbReference type="Gene3D" id="1.25.40.10">
    <property type="entry name" value="Tetratricopeptide repeat domain"/>
    <property type="match status" value="1"/>
</dbReference>
<protein>
    <recommendedName>
        <fullName evidence="3">Nephrocystin 3-like N-terminal domain-containing protein</fullName>
    </recommendedName>
</protein>
<dbReference type="InterPro" id="IPR056884">
    <property type="entry name" value="NPHP3-like_N"/>
</dbReference>
<dbReference type="SUPFAM" id="SSF52540">
    <property type="entry name" value="P-loop containing nucleoside triphosphate hydrolases"/>
    <property type="match status" value="1"/>
</dbReference>
<comment type="caution">
    <text evidence="4">The sequence shown here is derived from an EMBL/GenBank/DDBJ whole genome shotgun (WGS) entry which is preliminary data.</text>
</comment>
<name>A0ABR0SIR9_9HYPO</name>
<reference evidence="4 5" key="1">
    <citation type="submission" date="2024-01" db="EMBL/GenBank/DDBJ databases">
        <title>Complete genome of Cladobotryum mycophilum ATHUM6906.</title>
        <authorList>
            <person name="Christinaki A.C."/>
            <person name="Myridakis A.I."/>
            <person name="Kouvelis V.N."/>
        </authorList>
    </citation>
    <scope>NUCLEOTIDE SEQUENCE [LARGE SCALE GENOMIC DNA]</scope>
    <source>
        <strain evidence="4 5">ATHUM6906</strain>
    </source>
</reference>
<evidence type="ECO:0000313" key="5">
    <source>
        <dbReference type="Proteomes" id="UP001338125"/>
    </source>
</evidence>
<feature type="region of interest" description="Disordered" evidence="2">
    <location>
        <begin position="1"/>
        <end position="24"/>
    </location>
</feature>
<evidence type="ECO:0000256" key="1">
    <source>
        <dbReference type="ARBA" id="ARBA00022737"/>
    </source>
</evidence>
<organism evidence="4 5">
    <name type="scientific">Cladobotryum mycophilum</name>
    <dbReference type="NCBI Taxonomy" id="491253"/>
    <lineage>
        <taxon>Eukaryota</taxon>
        <taxon>Fungi</taxon>
        <taxon>Dikarya</taxon>
        <taxon>Ascomycota</taxon>
        <taxon>Pezizomycotina</taxon>
        <taxon>Sordariomycetes</taxon>
        <taxon>Hypocreomycetidae</taxon>
        <taxon>Hypocreales</taxon>
        <taxon>Hypocreaceae</taxon>
        <taxon>Cladobotryum</taxon>
    </lineage>
</organism>
<feature type="domain" description="Nephrocystin 3-like N-terminal" evidence="3">
    <location>
        <begin position="380"/>
        <end position="519"/>
    </location>
</feature>
<evidence type="ECO:0000259" key="3">
    <source>
        <dbReference type="Pfam" id="PF24883"/>
    </source>
</evidence>
<dbReference type="Proteomes" id="UP001338125">
    <property type="component" value="Unassembled WGS sequence"/>
</dbReference>
<accession>A0ABR0SIR9</accession>